<keyword evidence="3" id="KW-1185">Reference proteome</keyword>
<keyword evidence="1" id="KW-1133">Transmembrane helix</keyword>
<organism evidence="2 3">
    <name type="scientific">Gossypium tomentosum</name>
    <name type="common">Hawaiian cotton</name>
    <name type="synonym">Gossypium sandvicense</name>
    <dbReference type="NCBI Taxonomy" id="34277"/>
    <lineage>
        <taxon>Eukaryota</taxon>
        <taxon>Viridiplantae</taxon>
        <taxon>Streptophyta</taxon>
        <taxon>Embryophyta</taxon>
        <taxon>Tracheophyta</taxon>
        <taxon>Spermatophyta</taxon>
        <taxon>Magnoliopsida</taxon>
        <taxon>eudicotyledons</taxon>
        <taxon>Gunneridae</taxon>
        <taxon>Pentapetalae</taxon>
        <taxon>rosids</taxon>
        <taxon>malvids</taxon>
        <taxon>Malvales</taxon>
        <taxon>Malvaceae</taxon>
        <taxon>Malvoideae</taxon>
        <taxon>Gossypium</taxon>
    </lineage>
</organism>
<name>A0A5D2LEF6_GOSTO</name>
<evidence type="ECO:0000313" key="3">
    <source>
        <dbReference type="Proteomes" id="UP000322667"/>
    </source>
</evidence>
<dbReference type="AlphaFoldDB" id="A0A5D2LEF6"/>
<accession>A0A5D2LEF6</accession>
<feature type="transmembrane region" description="Helical" evidence="1">
    <location>
        <begin position="38"/>
        <end position="60"/>
    </location>
</feature>
<keyword evidence="1" id="KW-0812">Transmembrane</keyword>
<reference evidence="2 3" key="1">
    <citation type="submission" date="2019-07" db="EMBL/GenBank/DDBJ databases">
        <title>WGS assembly of Gossypium tomentosum.</title>
        <authorList>
            <person name="Chen Z.J."/>
            <person name="Sreedasyam A."/>
            <person name="Ando A."/>
            <person name="Song Q."/>
            <person name="De L."/>
            <person name="Hulse-Kemp A."/>
            <person name="Ding M."/>
            <person name="Ye W."/>
            <person name="Kirkbride R."/>
            <person name="Jenkins J."/>
            <person name="Plott C."/>
            <person name="Lovell J."/>
            <person name="Lin Y.-M."/>
            <person name="Vaughn R."/>
            <person name="Liu B."/>
            <person name="Li W."/>
            <person name="Simpson S."/>
            <person name="Scheffler B."/>
            <person name="Saski C."/>
            <person name="Grover C."/>
            <person name="Hu G."/>
            <person name="Conover J."/>
            <person name="Carlson J."/>
            <person name="Shu S."/>
            <person name="Boston L."/>
            <person name="Williams M."/>
            <person name="Peterson D."/>
            <person name="Mcgee K."/>
            <person name="Jones D."/>
            <person name="Wendel J."/>
            <person name="Stelly D."/>
            <person name="Grimwood J."/>
            <person name="Schmutz J."/>
        </authorList>
    </citation>
    <scope>NUCLEOTIDE SEQUENCE [LARGE SCALE GENOMIC DNA]</scope>
    <source>
        <strain evidence="2">7179.01</strain>
    </source>
</reference>
<dbReference type="Proteomes" id="UP000322667">
    <property type="component" value="Chromosome D04"/>
</dbReference>
<sequence>MKNEESVQLDQGLDFLPLFPSQCCPSSPLFFSSFPPPLIVNFLSISSSWLLLFFINFAAFDLPLFALKISLLCYHKVLCCRHLASLGHQTHNLTCPKQSLKLMSLAMVVTPKVSLLVVVDLSLKTYLNH</sequence>
<protein>
    <submittedName>
        <fullName evidence="2">Uncharacterized protein</fullName>
    </submittedName>
</protein>
<keyword evidence="1" id="KW-0472">Membrane</keyword>
<dbReference type="EMBL" id="CM017626">
    <property type="protein sequence ID" value="TYH77382.1"/>
    <property type="molecule type" value="Genomic_DNA"/>
</dbReference>
<proteinExistence type="predicted"/>
<evidence type="ECO:0000256" key="1">
    <source>
        <dbReference type="SAM" id="Phobius"/>
    </source>
</evidence>
<evidence type="ECO:0000313" key="2">
    <source>
        <dbReference type="EMBL" id="TYH77382.1"/>
    </source>
</evidence>
<gene>
    <name evidence="2" type="ORF">ES332_D04G150300v1</name>
</gene>